<evidence type="ECO:0000313" key="3">
    <source>
        <dbReference type="EMBL" id="SCW94939.1"/>
    </source>
</evidence>
<dbReference type="STRING" id="177413.SAMN05660859_4196"/>
<dbReference type="AlphaFoldDB" id="A0A1G4UQ49"/>
<dbReference type="SUPFAM" id="SSF51735">
    <property type="entry name" value="NAD(P)-binding Rossmann-fold domains"/>
    <property type="match status" value="1"/>
</dbReference>
<dbReference type="Pfam" id="PF01370">
    <property type="entry name" value="Epimerase"/>
    <property type="match status" value="1"/>
</dbReference>
<protein>
    <submittedName>
        <fullName evidence="3">UDP-2-acetamido-2,6-beta-L-arabino-hexul-4-ose reductase</fullName>
    </submittedName>
</protein>
<dbReference type="Pfam" id="PF14667">
    <property type="entry name" value="Polysacc_synt_C"/>
    <property type="match status" value="1"/>
</dbReference>
<dbReference type="InterPro" id="IPR001509">
    <property type="entry name" value="Epimerase_deHydtase"/>
</dbReference>
<dbReference type="RefSeq" id="WP_244517972.1">
    <property type="nucleotide sequence ID" value="NZ_FMTP01000009.1"/>
</dbReference>
<evidence type="ECO:0000313" key="4">
    <source>
        <dbReference type="Proteomes" id="UP000198889"/>
    </source>
</evidence>
<organism evidence="3 4">
    <name type="scientific">Ancylobacter rudongensis</name>
    <dbReference type="NCBI Taxonomy" id="177413"/>
    <lineage>
        <taxon>Bacteria</taxon>
        <taxon>Pseudomonadati</taxon>
        <taxon>Pseudomonadota</taxon>
        <taxon>Alphaproteobacteria</taxon>
        <taxon>Hyphomicrobiales</taxon>
        <taxon>Xanthobacteraceae</taxon>
        <taxon>Ancylobacter</taxon>
    </lineage>
</organism>
<dbReference type="EMBL" id="FMTP01000009">
    <property type="protein sequence ID" value="SCW94939.1"/>
    <property type="molecule type" value="Genomic_DNA"/>
</dbReference>
<name>A0A1G4UQ49_9HYPH</name>
<dbReference type="InterPro" id="IPR011051">
    <property type="entry name" value="RmlC_Cupin_sf"/>
</dbReference>
<feature type="domain" description="NAD-dependent epimerase/dehydratase" evidence="1">
    <location>
        <begin position="16"/>
        <end position="199"/>
    </location>
</feature>
<feature type="domain" description="Capsular polysaccharide assembling protein CapF C-terminal" evidence="2">
    <location>
        <begin position="270"/>
        <end position="380"/>
    </location>
</feature>
<evidence type="ECO:0000259" key="1">
    <source>
        <dbReference type="Pfam" id="PF01370"/>
    </source>
</evidence>
<dbReference type="SUPFAM" id="SSF51182">
    <property type="entry name" value="RmlC-like cupins"/>
    <property type="match status" value="1"/>
</dbReference>
<gene>
    <name evidence="3" type="ORF">SAMN05660859_4196</name>
</gene>
<sequence length="386" mass="41059">MSMRVGEGMAPGATRIVVTGAGGLLGWHCLVRLHARNCAARFRGEPAPYDLVPLDRATFNDPARLGGAVEGAAAVLHFAGVNRGTEAEVEAGNIEIANRLAGACATSGAAPHIVYANSTHAASDTPYGRSKRRAGEILAAATSRFTNLVLPHIFGEGARPFYNNVTATFIHQVMRGETPEVNPEGRVQLLHAGAAVEAAIGACEGGVLGELRPAPRPMGVGELLARLQDMHAAYGANLFPNLSDPFDLALFNSYRAALYPDGFPRPLKLNTDARGVLFEAAKGGGGGQTFLSWTEPGVTRGNHFHLDKVERFLVLEGQAVIRIRRVPDGPVWEYRVDGHQPAAVDMPTLHTHSIENVGTTPLLTLFWTQAVFDPAAPDTYADPVLG</sequence>
<dbReference type="Proteomes" id="UP000198889">
    <property type="component" value="Unassembled WGS sequence"/>
</dbReference>
<dbReference type="Gene3D" id="2.60.120.10">
    <property type="entry name" value="Jelly Rolls"/>
    <property type="match status" value="1"/>
</dbReference>
<reference evidence="4" key="1">
    <citation type="submission" date="2016-10" db="EMBL/GenBank/DDBJ databases">
        <authorList>
            <person name="Varghese N."/>
            <person name="Submissions S."/>
        </authorList>
    </citation>
    <scope>NUCLEOTIDE SEQUENCE [LARGE SCALE GENOMIC DNA]</scope>
    <source>
        <strain evidence="4">CGMCC 1.1761</strain>
    </source>
</reference>
<dbReference type="InterPro" id="IPR036291">
    <property type="entry name" value="NAD(P)-bd_dom_sf"/>
</dbReference>
<dbReference type="InterPro" id="IPR029303">
    <property type="entry name" value="CapF_C"/>
</dbReference>
<dbReference type="InterPro" id="IPR014710">
    <property type="entry name" value="RmlC-like_jellyroll"/>
</dbReference>
<accession>A0A1G4UQ49</accession>
<proteinExistence type="predicted"/>
<keyword evidence="4" id="KW-1185">Reference proteome</keyword>
<dbReference type="Gene3D" id="3.40.50.720">
    <property type="entry name" value="NAD(P)-binding Rossmann-like Domain"/>
    <property type="match status" value="1"/>
</dbReference>
<evidence type="ECO:0000259" key="2">
    <source>
        <dbReference type="Pfam" id="PF14667"/>
    </source>
</evidence>